<evidence type="ECO:0000313" key="4">
    <source>
        <dbReference type="Proteomes" id="UP000071859"/>
    </source>
</evidence>
<gene>
    <name evidence="3" type="ORF">AWB78_04010</name>
</gene>
<dbReference type="Proteomes" id="UP000071859">
    <property type="component" value="Unassembled WGS sequence"/>
</dbReference>
<protein>
    <submittedName>
        <fullName evidence="3">ABC amino acid transporter, periplasmic ligand binding protein</fullName>
    </submittedName>
</protein>
<dbReference type="Pfam" id="PF00497">
    <property type="entry name" value="SBP_bac_3"/>
    <property type="match status" value="1"/>
</dbReference>
<dbReference type="EMBL" id="FCOX02000020">
    <property type="protein sequence ID" value="SAK82329.1"/>
    <property type="molecule type" value="Genomic_DNA"/>
</dbReference>
<dbReference type="PANTHER" id="PTHR35936:SF17">
    <property type="entry name" value="ARGININE-BINDING EXTRACELLULAR PROTEIN ARTP"/>
    <property type="match status" value="1"/>
</dbReference>
<dbReference type="CDD" id="cd13623">
    <property type="entry name" value="PBP2_AA_hypothetical"/>
    <property type="match status" value="1"/>
</dbReference>
<keyword evidence="1" id="KW-0732">Signal</keyword>
<dbReference type="SUPFAM" id="SSF53850">
    <property type="entry name" value="Periplasmic binding protein-like II"/>
    <property type="match status" value="1"/>
</dbReference>
<feature type="domain" description="Solute-binding protein family 3/N-terminal" evidence="2">
    <location>
        <begin position="68"/>
        <end position="280"/>
    </location>
</feature>
<evidence type="ECO:0000259" key="2">
    <source>
        <dbReference type="SMART" id="SM00062"/>
    </source>
</evidence>
<evidence type="ECO:0000256" key="1">
    <source>
        <dbReference type="ARBA" id="ARBA00022729"/>
    </source>
</evidence>
<dbReference type="InterPro" id="IPR001638">
    <property type="entry name" value="Solute-binding_3/MltF_N"/>
</dbReference>
<dbReference type="AlphaFoldDB" id="A0A158CJ19"/>
<dbReference type="SMART" id="SM00062">
    <property type="entry name" value="PBPb"/>
    <property type="match status" value="1"/>
</dbReference>
<name>A0A158CJ19_9BURK</name>
<dbReference type="Gene3D" id="3.40.190.10">
    <property type="entry name" value="Periplasmic binding protein-like II"/>
    <property type="match status" value="2"/>
</dbReference>
<evidence type="ECO:0000313" key="3">
    <source>
        <dbReference type="EMBL" id="SAK82329.1"/>
    </source>
</evidence>
<proteinExistence type="predicted"/>
<accession>A0A158CJ19</accession>
<dbReference type="PANTHER" id="PTHR35936">
    <property type="entry name" value="MEMBRANE-BOUND LYTIC MUREIN TRANSGLYCOSYLASE F"/>
    <property type="match status" value="1"/>
</dbReference>
<keyword evidence="4" id="KW-1185">Reference proteome</keyword>
<reference evidence="3" key="1">
    <citation type="submission" date="2016-01" db="EMBL/GenBank/DDBJ databases">
        <authorList>
            <person name="Peeters C."/>
        </authorList>
    </citation>
    <scope>NUCLEOTIDE SEQUENCE</scope>
    <source>
        <strain evidence="3">LMG 29321</strain>
    </source>
</reference>
<sequence length="297" mass="32360">MRQSSLQAIPDSEIVKFVAFNENGSKMNKRVTNILRLLQTLALLLFASHTWAQPVSPQLVRELAPEGTLRAAINFGNPVLAQRDATTGEPRGISVDLSRELARRLGVPVELVPFEAAGKVADAAKAGKWDIAFLAIDPGRANDVAFTAPYVVIEGTYLVPADSPLRTIDDVDRAGVRIAVGKGSAYDLYLTRTIKNAQLVRAPTSPTVIDVFRDQKLEVAAGVRQQLIAFAFGQPDLRVMDGRFMVIEQAIGTPKGRQKALEFLKRFVEDVRASGFVAHALARSNQRDALVAVPVEH</sequence>
<comment type="caution">
    <text evidence="3">The sequence shown here is derived from an EMBL/GenBank/DDBJ whole genome shotgun (WGS) entry which is preliminary data.</text>
</comment>
<organism evidence="3 4">
    <name type="scientific">Caballeronia calidae</name>
    <dbReference type="NCBI Taxonomy" id="1777139"/>
    <lineage>
        <taxon>Bacteria</taxon>
        <taxon>Pseudomonadati</taxon>
        <taxon>Pseudomonadota</taxon>
        <taxon>Betaproteobacteria</taxon>
        <taxon>Burkholderiales</taxon>
        <taxon>Burkholderiaceae</taxon>
        <taxon>Caballeronia</taxon>
    </lineage>
</organism>